<gene>
    <name evidence="7" type="ORF">DFP99_0565</name>
</gene>
<dbReference type="Proteomes" id="UP000254912">
    <property type="component" value="Unassembled WGS sequence"/>
</dbReference>
<dbReference type="Gene3D" id="3.90.226.10">
    <property type="entry name" value="2-enoyl-CoA Hydratase, Chain A, domain 1"/>
    <property type="match status" value="1"/>
</dbReference>
<dbReference type="AlphaFoldDB" id="A0A288Q6G7"/>
<evidence type="ECO:0000256" key="3">
    <source>
        <dbReference type="ARBA" id="ARBA00022670"/>
    </source>
</evidence>
<evidence type="ECO:0000256" key="1">
    <source>
        <dbReference type="ARBA" id="ARBA00007039"/>
    </source>
</evidence>
<dbReference type="SUPFAM" id="SSF52096">
    <property type="entry name" value="ClpP/crotonase"/>
    <property type="match status" value="1"/>
</dbReference>
<name>A0A288Q6G7_9LACO</name>
<dbReference type="PRINTS" id="PR00127">
    <property type="entry name" value="CLPPROTEASEP"/>
</dbReference>
<dbReference type="GO" id="GO:0051117">
    <property type="term" value="F:ATPase binding"/>
    <property type="evidence" value="ECO:0007669"/>
    <property type="project" value="TreeGrafter"/>
</dbReference>
<accession>A0A288Q6G7</accession>
<dbReference type="GeneID" id="94546132"/>
<dbReference type="InterPro" id="IPR023562">
    <property type="entry name" value="ClpP/TepA"/>
</dbReference>
<keyword evidence="3 7" id="KW-0645">Protease</keyword>
<evidence type="ECO:0000256" key="2">
    <source>
        <dbReference type="ARBA" id="ARBA00022490"/>
    </source>
</evidence>
<proteinExistence type="inferred from homology"/>
<keyword evidence="8" id="KW-1185">Reference proteome</keyword>
<dbReference type="KEGG" id="wso:WSWS_00936"/>
<comment type="similarity">
    <text evidence="1 6">Belongs to the peptidase S14 family.</text>
</comment>
<evidence type="ECO:0000256" key="4">
    <source>
        <dbReference type="ARBA" id="ARBA00022801"/>
    </source>
</evidence>
<dbReference type="CDD" id="cd07016">
    <property type="entry name" value="S14_ClpP_1"/>
    <property type="match status" value="1"/>
</dbReference>
<dbReference type="PANTHER" id="PTHR10381">
    <property type="entry name" value="ATP-DEPENDENT CLP PROTEASE PROTEOLYTIC SUBUNIT"/>
    <property type="match status" value="1"/>
</dbReference>
<dbReference type="PANTHER" id="PTHR10381:SF70">
    <property type="entry name" value="ATP-DEPENDENT CLP PROTEASE PROTEOLYTIC SUBUNIT"/>
    <property type="match status" value="1"/>
</dbReference>
<keyword evidence="4" id="KW-0378">Hydrolase</keyword>
<dbReference type="InterPro" id="IPR001907">
    <property type="entry name" value="ClpP"/>
</dbReference>
<dbReference type="GO" id="GO:0004252">
    <property type="term" value="F:serine-type endopeptidase activity"/>
    <property type="evidence" value="ECO:0007669"/>
    <property type="project" value="InterPro"/>
</dbReference>
<evidence type="ECO:0000313" key="8">
    <source>
        <dbReference type="Proteomes" id="UP000254912"/>
    </source>
</evidence>
<keyword evidence="2" id="KW-0963">Cytoplasm</keyword>
<dbReference type="RefSeq" id="WP_070230184.1">
    <property type="nucleotide sequence ID" value="NZ_BJYO01000002.1"/>
</dbReference>
<dbReference type="Pfam" id="PF00574">
    <property type="entry name" value="CLP_protease"/>
    <property type="match status" value="1"/>
</dbReference>
<dbReference type="GO" id="GO:0004176">
    <property type="term" value="F:ATP-dependent peptidase activity"/>
    <property type="evidence" value="ECO:0007669"/>
    <property type="project" value="InterPro"/>
</dbReference>
<evidence type="ECO:0000256" key="5">
    <source>
        <dbReference type="ARBA" id="ARBA00022825"/>
    </source>
</evidence>
<evidence type="ECO:0000313" key="7">
    <source>
        <dbReference type="EMBL" id="RDL12133.1"/>
    </source>
</evidence>
<dbReference type="NCBIfam" id="NF045542">
    <property type="entry name" value="Clp_rel_HeadMat"/>
    <property type="match status" value="1"/>
</dbReference>
<dbReference type="GO" id="GO:0006515">
    <property type="term" value="P:protein quality control for misfolded or incompletely synthesized proteins"/>
    <property type="evidence" value="ECO:0007669"/>
    <property type="project" value="TreeGrafter"/>
</dbReference>
<dbReference type="InterPro" id="IPR029045">
    <property type="entry name" value="ClpP/crotonase-like_dom_sf"/>
</dbReference>
<protein>
    <recommendedName>
        <fullName evidence="6">ATP-dependent Clp protease proteolytic subunit</fullName>
    </recommendedName>
</protein>
<reference evidence="7 8" key="1">
    <citation type="submission" date="2018-07" db="EMBL/GenBank/DDBJ databases">
        <title>Genomic Encyclopedia of Type Strains, Phase III (KMG-III): the genomes of soil and plant-associated and newly described type strains.</title>
        <authorList>
            <person name="Whitman W."/>
        </authorList>
    </citation>
    <scope>NUCLEOTIDE SEQUENCE [LARGE SCALE GENOMIC DNA]</scope>
    <source>
        <strain evidence="7 8">CECT 7031</strain>
    </source>
</reference>
<evidence type="ECO:0000256" key="6">
    <source>
        <dbReference type="RuleBase" id="RU003567"/>
    </source>
</evidence>
<comment type="caution">
    <text evidence="7">The sequence shown here is derived from an EMBL/GenBank/DDBJ whole genome shotgun (WGS) entry which is preliminary data.</text>
</comment>
<dbReference type="GO" id="GO:0009368">
    <property type="term" value="C:endopeptidase Clp complex"/>
    <property type="evidence" value="ECO:0007669"/>
    <property type="project" value="TreeGrafter"/>
</dbReference>
<organism evidence="7 8">
    <name type="scientific">Weissella soli</name>
    <dbReference type="NCBI Taxonomy" id="155866"/>
    <lineage>
        <taxon>Bacteria</taxon>
        <taxon>Bacillati</taxon>
        <taxon>Bacillota</taxon>
        <taxon>Bacilli</taxon>
        <taxon>Lactobacillales</taxon>
        <taxon>Lactobacillaceae</taxon>
        <taxon>Weissella</taxon>
    </lineage>
</organism>
<sequence length="241" mass="25653">MTKQIDIKGTVVDDDTAAFYTFFGIPSASPGAVANILNEDDDPDNPDPDVEVNIASNGGDVFAASEIYTMLRQSDAHVTVNIQGLAASAASVIAMAGDTVKISPTAQIMIHQAASYGGGNKDDLAHEISVLDSIDQSIANAYEAKTGLPQGDLLNMMAQETWIGAQEAVDKGFADEIMFLDEKKAVFSNTTANFVPKSAVNKLFNLLNKSINPENEVKNSQPTSDLKQSKLAILLGKTKEK</sequence>
<dbReference type="EMBL" id="QRAS01000001">
    <property type="protein sequence ID" value="RDL12133.1"/>
    <property type="molecule type" value="Genomic_DNA"/>
</dbReference>
<keyword evidence="5" id="KW-0720">Serine protease</keyword>